<evidence type="ECO:0000259" key="9">
    <source>
        <dbReference type="Pfam" id="PF00218"/>
    </source>
</evidence>
<dbReference type="Gene3D" id="3.20.20.70">
    <property type="entry name" value="Aldolase class I"/>
    <property type="match status" value="1"/>
</dbReference>
<keyword evidence="4" id="KW-0028">Amino-acid biosynthesis</keyword>
<evidence type="ECO:0000256" key="2">
    <source>
        <dbReference type="ARBA" id="ARBA00004696"/>
    </source>
</evidence>
<dbReference type="RefSeq" id="WP_163963526.1">
    <property type="nucleotide sequence ID" value="NZ_JAAGNX010000002.1"/>
</dbReference>
<dbReference type="InterPro" id="IPR013785">
    <property type="entry name" value="Aldolase_TIM"/>
</dbReference>
<gene>
    <name evidence="10" type="ORF">G0Q06_06065</name>
</gene>
<dbReference type="PROSITE" id="PS00614">
    <property type="entry name" value="IGPS"/>
    <property type="match status" value="1"/>
</dbReference>
<dbReference type="GO" id="GO:0004640">
    <property type="term" value="F:phosphoribosylanthranilate isomerase activity"/>
    <property type="evidence" value="ECO:0007669"/>
    <property type="project" value="TreeGrafter"/>
</dbReference>
<accession>A0A6B2M2T3</accession>
<name>A0A6B2M2T3_9BACT</name>
<evidence type="ECO:0000256" key="3">
    <source>
        <dbReference type="ARBA" id="ARBA00012362"/>
    </source>
</evidence>
<comment type="caution">
    <text evidence="10">The sequence shown here is derived from an EMBL/GenBank/DDBJ whole genome shotgun (WGS) entry which is preliminary data.</text>
</comment>
<organism evidence="10 11">
    <name type="scientific">Oceanipulchritudo coccoides</name>
    <dbReference type="NCBI Taxonomy" id="2706888"/>
    <lineage>
        <taxon>Bacteria</taxon>
        <taxon>Pseudomonadati</taxon>
        <taxon>Verrucomicrobiota</taxon>
        <taxon>Opitutia</taxon>
        <taxon>Puniceicoccales</taxon>
        <taxon>Oceanipulchritudinaceae</taxon>
        <taxon>Oceanipulchritudo</taxon>
    </lineage>
</organism>
<evidence type="ECO:0000313" key="10">
    <source>
        <dbReference type="EMBL" id="NDV62010.1"/>
    </source>
</evidence>
<evidence type="ECO:0000256" key="1">
    <source>
        <dbReference type="ARBA" id="ARBA00001633"/>
    </source>
</evidence>
<dbReference type="InterPro" id="IPR001468">
    <property type="entry name" value="Indole-3-GlycerolPSynthase_CS"/>
</dbReference>
<dbReference type="CDD" id="cd00331">
    <property type="entry name" value="IGPS"/>
    <property type="match status" value="1"/>
</dbReference>
<keyword evidence="7" id="KW-0057">Aromatic amino acid biosynthesis</keyword>
<evidence type="ECO:0000256" key="7">
    <source>
        <dbReference type="ARBA" id="ARBA00023141"/>
    </source>
</evidence>
<evidence type="ECO:0000256" key="4">
    <source>
        <dbReference type="ARBA" id="ARBA00022605"/>
    </source>
</evidence>
<protein>
    <recommendedName>
        <fullName evidence="3">indole-3-glycerol-phosphate synthase</fullName>
        <ecNumber evidence="3">4.1.1.48</ecNumber>
    </recommendedName>
</protein>
<keyword evidence="8" id="KW-0456">Lyase</keyword>
<dbReference type="AlphaFoldDB" id="A0A6B2M2T3"/>
<evidence type="ECO:0000256" key="5">
    <source>
        <dbReference type="ARBA" id="ARBA00022793"/>
    </source>
</evidence>
<sequence>MDKLTEIMAWKRQEVAKRRRPVRDEELAHFNPSSSHPSRFEKALRRESGIALISEIKRKSPSAGAIAEGRDAPEQARLYYNAGTDAISVLTDEKYFGGSIRDLWNVNDLLGNRSDSPPTLRKDFFVDRIQILEAAEAGASCILIIVRALSNEEMSMLFEAANLAGLDSIFEVHEESEVERALNCGARIVGVNNRDLTRFVTDLAISESIIPQLPENCVAISESGIHSIADAERAFEAGADAILVGEALMKMEDPEPFIQAIHDF</sequence>
<comment type="pathway">
    <text evidence="2">Amino-acid biosynthesis; L-tryptophan biosynthesis; L-tryptophan from chorismate: step 4/5.</text>
</comment>
<evidence type="ECO:0000256" key="8">
    <source>
        <dbReference type="ARBA" id="ARBA00023239"/>
    </source>
</evidence>
<keyword evidence="6" id="KW-0822">Tryptophan biosynthesis</keyword>
<dbReference type="Proteomes" id="UP000478417">
    <property type="component" value="Unassembled WGS sequence"/>
</dbReference>
<dbReference type="InterPro" id="IPR045186">
    <property type="entry name" value="Indole-3-glycerol_P_synth"/>
</dbReference>
<dbReference type="InterPro" id="IPR013798">
    <property type="entry name" value="Indole-3-glycerol_P_synth_dom"/>
</dbReference>
<dbReference type="InterPro" id="IPR011060">
    <property type="entry name" value="RibuloseP-bd_barrel"/>
</dbReference>
<dbReference type="Pfam" id="PF00218">
    <property type="entry name" value="IGPS"/>
    <property type="match status" value="1"/>
</dbReference>
<dbReference type="PANTHER" id="PTHR22854">
    <property type="entry name" value="TRYPTOPHAN BIOSYNTHESIS PROTEIN"/>
    <property type="match status" value="1"/>
</dbReference>
<dbReference type="EC" id="4.1.1.48" evidence="3"/>
<evidence type="ECO:0000256" key="6">
    <source>
        <dbReference type="ARBA" id="ARBA00022822"/>
    </source>
</evidence>
<keyword evidence="5" id="KW-0210">Decarboxylase</keyword>
<proteinExistence type="predicted"/>
<dbReference type="GO" id="GO:0004425">
    <property type="term" value="F:indole-3-glycerol-phosphate synthase activity"/>
    <property type="evidence" value="ECO:0007669"/>
    <property type="project" value="UniProtKB-EC"/>
</dbReference>
<comment type="catalytic activity">
    <reaction evidence="1">
        <text>1-(2-carboxyphenylamino)-1-deoxy-D-ribulose 5-phosphate + H(+) = (1S,2R)-1-C-(indol-3-yl)glycerol 3-phosphate + CO2 + H2O</text>
        <dbReference type="Rhea" id="RHEA:23476"/>
        <dbReference type="ChEBI" id="CHEBI:15377"/>
        <dbReference type="ChEBI" id="CHEBI:15378"/>
        <dbReference type="ChEBI" id="CHEBI:16526"/>
        <dbReference type="ChEBI" id="CHEBI:58613"/>
        <dbReference type="ChEBI" id="CHEBI:58866"/>
        <dbReference type="EC" id="4.1.1.48"/>
    </reaction>
</comment>
<feature type="domain" description="Indole-3-glycerol phosphate synthase" evidence="9">
    <location>
        <begin position="4"/>
        <end position="260"/>
    </location>
</feature>
<dbReference type="UniPathway" id="UPA00035">
    <property type="reaction ID" value="UER00043"/>
</dbReference>
<evidence type="ECO:0000313" key="11">
    <source>
        <dbReference type="Proteomes" id="UP000478417"/>
    </source>
</evidence>
<dbReference type="EMBL" id="JAAGNX010000002">
    <property type="protein sequence ID" value="NDV62010.1"/>
    <property type="molecule type" value="Genomic_DNA"/>
</dbReference>
<dbReference type="GO" id="GO:0000162">
    <property type="term" value="P:L-tryptophan biosynthetic process"/>
    <property type="evidence" value="ECO:0007669"/>
    <property type="project" value="UniProtKB-UniPathway"/>
</dbReference>
<dbReference type="SUPFAM" id="SSF51366">
    <property type="entry name" value="Ribulose-phoshate binding barrel"/>
    <property type="match status" value="1"/>
</dbReference>
<keyword evidence="11" id="KW-1185">Reference proteome</keyword>
<reference evidence="10 11" key="1">
    <citation type="submission" date="2020-02" db="EMBL/GenBank/DDBJ databases">
        <title>Albibacoteraceae fam. nov., the first described family within the subdivision 4 Verrucomicrobia.</title>
        <authorList>
            <person name="Xi F."/>
        </authorList>
    </citation>
    <scope>NUCLEOTIDE SEQUENCE [LARGE SCALE GENOMIC DNA]</scope>
    <source>
        <strain evidence="10 11">CK1056</strain>
    </source>
</reference>
<dbReference type="PANTHER" id="PTHR22854:SF2">
    <property type="entry name" value="INDOLE-3-GLYCEROL-PHOSPHATE SYNTHASE"/>
    <property type="match status" value="1"/>
</dbReference>